<reference evidence="1" key="2">
    <citation type="journal article" date="2023" name="IMA Fungus">
        <title>Comparative genomic study of the Penicillium genus elucidates a diverse pangenome and 15 lateral gene transfer events.</title>
        <authorList>
            <person name="Petersen C."/>
            <person name="Sorensen T."/>
            <person name="Nielsen M.R."/>
            <person name="Sondergaard T.E."/>
            <person name="Sorensen J.L."/>
            <person name="Fitzpatrick D.A."/>
            <person name="Frisvad J.C."/>
            <person name="Nielsen K.L."/>
        </authorList>
    </citation>
    <scope>NUCLEOTIDE SEQUENCE</scope>
    <source>
        <strain evidence="1">IBT 30069</strain>
    </source>
</reference>
<organism evidence="1 2">
    <name type="scientific">Penicillium angulare</name>
    <dbReference type="NCBI Taxonomy" id="116970"/>
    <lineage>
        <taxon>Eukaryota</taxon>
        <taxon>Fungi</taxon>
        <taxon>Dikarya</taxon>
        <taxon>Ascomycota</taxon>
        <taxon>Pezizomycotina</taxon>
        <taxon>Eurotiomycetes</taxon>
        <taxon>Eurotiomycetidae</taxon>
        <taxon>Eurotiales</taxon>
        <taxon>Aspergillaceae</taxon>
        <taxon>Penicillium</taxon>
    </lineage>
</organism>
<reference evidence="1" key="1">
    <citation type="submission" date="2022-11" db="EMBL/GenBank/DDBJ databases">
        <authorList>
            <person name="Petersen C."/>
        </authorList>
    </citation>
    <scope>NUCLEOTIDE SEQUENCE</scope>
    <source>
        <strain evidence="1">IBT 30069</strain>
    </source>
</reference>
<evidence type="ECO:0000313" key="2">
    <source>
        <dbReference type="Proteomes" id="UP001149165"/>
    </source>
</evidence>
<dbReference type="AlphaFoldDB" id="A0A9W9FU37"/>
<accession>A0A9W9FU37</accession>
<protein>
    <submittedName>
        <fullName evidence="1">Uncharacterized protein</fullName>
    </submittedName>
</protein>
<keyword evidence="2" id="KW-1185">Reference proteome</keyword>
<proteinExistence type="predicted"/>
<dbReference type="Proteomes" id="UP001149165">
    <property type="component" value="Unassembled WGS sequence"/>
</dbReference>
<dbReference type="EMBL" id="JAPQKH010000003">
    <property type="protein sequence ID" value="KAJ5106481.1"/>
    <property type="molecule type" value="Genomic_DNA"/>
</dbReference>
<comment type="caution">
    <text evidence="1">The sequence shown here is derived from an EMBL/GenBank/DDBJ whole genome shotgun (WGS) entry which is preliminary data.</text>
</comment>
<gene>
    <name evidence="1" type="ORF">N7456_003156</name>
</gene>
<name>A0A9W9FU37_9EURO</name>
<evidence type="ECO:0000313" key="1">
    <source>
        <dbReference type="EMBL" id="KAJ5106481.1"/>
    </source>
</evidence>
<sequence length="130" mass="14541">MLDGSSGSVTATLMYDHVYKVCASYSGRGSNNERKSCLEHYCTEQFAVDFTAQMNVRCATVIDRFARQMETKPEENLVNILQEVQTSLGAQVDLTEGEQYPENTAEIVHHINMVKEAHAFAVFAFDAHTT</sequence>